<feature type="compositionally biased region" description="Basic and acidic residues" evidence="2">
    <location>
        <begin position="88"/>
        <end position="120"/>
    </location>
</feature>
<dbReference type="EMBL" id="MLAK01000656">
    <property type="protein sequence ID" value="OHT08844.1"/>
    <property type="molecule type" value="Genomic_DNA"/>
</dbReference>
<dbReference type="GeneID" id="94837297"/>
<feature type="coiled-coil region" evidence="1">
    <location>
        <begin position="257"/>
        <end position="291"/>
    </location>
</feature>
<feature type="compositionally biased region" description="Basic and acidic residues" evidence="2">
    <location>
        <begin position="58"/>
        <end position="78"/>
    </location>
</feature>
<keyword evidence="4" id="KW-1185">Reference proteome</keyword>
<dbReference type="PANTHER" id="PTHR47026:SF2">
    <property type="entry name" value="FLAGELLAR ASSOCIATED PROTEIN"/>
    <property type="match status" value="1"/>
</dbReference>
<feature type="compositionally biased region" description="Acidic residues" evidence="2">
    <location>
        <begin position="1"/>
        <end position="16"/>
    </location>
</feature>
<evidence type="ECO:0000256" key="1">
    <source>
        <dbReference type="SAM" id="Coils"/>
    </source>
</evidence>
<sequence>MSDDGSFELDFTEGTDDPSSSSYELSDTGTSERSNQSRNSNTSHHSDNSSTKAASPKNSDKFEDNFEDNSEKEVDQNNKKSQNGNAKISDDSKSESEKEEGEEKNTADAHESDGEAKNKENEDDNTFFTSNKKYRASSASSSSLAQTHEEDQKIKEPPEKSEATKKSCQKVIKNDQKDIEKVDEDIEKVEDDEIERMRKLKERAIAGLPLNFATEEDYSKLVSELAEERKKSIATKDFIEGDKINKAMIHISVCRENQQKRDLQKQEQKKYENLRNEFDRELKKFDEETKNILYENQQRSAAQLNRLQQHQNKEIEDHYALWSSESKVRQYNHASHQLMVHRRQLQLLLDQCRFTEASKVQQAVNRLEKQEQITAHKIMQKDYDSSLKKLNERHINELQFMQQKNEIKHAQLKMQRENERLTFMNKLKKIESLKDQVSDIEKVWNLAQNQRIHDIAKRSRENSMNQQNLTNQTDKLDQSRSIESVLKKQKEQPLTARQERTSTVIKLPPLNMKKPAHLRHIVSTSQK</sequence>
<name>A0A1J4KGB7_9EUKA</name>
<feature type="region of interest" description="Disordered" evidence="2">
    <location>
        <begin position="1"/>
        <end position="176"/>
    </location>
</feature>
<accession>A0A1J4KGB7</accession>
<dbReference type="Proteomes" id="UP000179807">
    <property type="component" value="Unassembled WGS sequence"/>
</dbReference>
<dbReference type="AlphaFoldDB" id="A0A1J4KGB7"/>
<organism evidence="3 4">
    <name type="scientific">Tritrichomonas foetus</name>
    <dbReference type="NCBI Taxonomy" id="1144522"/>
    <lineage>
        <taxon>Eukaryota</taxon>
        <taxon>Metamonada</taxon>
        <taxon>Parabasalia</taxon>
        <taxon>Tritrichomonadida</taxon>
        <taxon>Tritrichomonadidae</taxon>
        <taxon>Tritrichomonas</taxon>
    </lineage>
</organism>
<reference evidence="3" key="1">
    <citation type="submission" date="2016-10" db="EMBL/GenBank/DDBJ databases">
        <authorList>
            <person name="Benchimol M."/>
            <person name="Almeida L.G."/>
            <person name="Vasconcelos A.T."/>
            <person name="Perreira-Neves A."/>
            <person name="Rosa I.A."/>
            <person name="Tasca T."/>
            <person name="Bogo M.R."/>
            <person name="de Souza W."/>
        </authorList>
    </citation>
    <scope>NUCLEOTIDE SEQUENCE [LARGE SCALE GENOMIC DNA]</scope>
    <source>
        <strain evidence="3">K</strain>
    </source>
</reference>
<feature type="compositionally biased region" description="Polar residues" evidence="2">
    <location>
        <begin position="17"/>
        <end position="36"/>
    </location>
</feature>
<feature type="region of interest" description="Disordered" evidence="2">
    <location>
        <begin position="458"/>
        <end position="480"/>
    </location>
</feature>
<feature type="compositionally biased region" description="Basic and acidic residues" evidence="2">
    <location>
        <begin position="147"/>
        <end position="165"/>
    </location>
</feature>
<dbReference type="RefSeq" id="XP_068361980.1">
    <property type="nucleotide sequence ID" value="XM_068502593.1"/>
</dbReference>
<feature type="compositionally biased region" description="Polar residues" evidence="2">
    <location>
        <begin position="462"/>
        <end position="473"/>
    </location>
</feature>
<evidence type="ECO:0000313" key="3">
    <source>
        <dbReference type="EMBL" id="OHT08844.1"/>
    </source>
</evidence>
<feature type="compositionally biased region" description="Low complexity" evidence="2">
    <location>
        <begin position="37"/>
        <end position="51"/>
    </location>
</feature>
<comment type="caution">
    <text evidence="3">The sequence shown here is derived from an EMBL/GenBank/DDBJ whole genome shotgun (WGS) entry which is preliminary data.</text>
</comment>
<dbReference type="OrthoDB" id="10651733at2759"/>
<proteinExistence type="predicted"/>
<protein>
    <submittedName>
        <fullName evidence="3">Uncharacterized protein</fullName>
    </submittedName>
</protein>
<keyword evidence="1" id="KW-0175">Coiled coil</keyword>
<dbReference type="PANTHER" id="PTHR47026">
    <property type="entry name" value="PIGMENTOSA GTPASE REGULATOR-LIKE PROTEIN, PUTATIVE-RELATED"/>
    <property type="match status" value="1"/>
</dbReference>
<gene>
    <name evidence="3" type="ORF">TRFO_22507</name>
</gene>
<dbReference type="VEuPathDB" id="TrichDB:TRFO_22507"/>
<evidence type="ECO:0000313" key="4">
    <source>
        <dbReference type="Proteomes" id="UP000179807"/>
    </source>
</evidence>
<evidence type="ECO:0000256" key="2">
    <source>
        <dbReference type="SAM" id="MobiDB-lite"/>
    </source>
</evidence>